<dbReference type="Proteomes" id="UP001215598">
    <property type="component" value="Unassembled WGS sequence"/>
</dbReference>
<name>A0AAD7MXS0_9AGAR</name>
<reference evidence="1" key="1">
    <citation type="submission" date="2023-03" db="EMBL/GenBank/DDBJ databases">
        <title>Massive genome expansion in bonnet fungi (Mycena s.s.) driven by repeated elements and novel gene families across ecological guilds.</title>
        <authorList>
            <consortium name="Lawrence Berkeley National Laboratory"/>
            <person name="Harder C.B."/>
            <person name="Miyauchi S."/>
            <person name="Viragh M."/>
            <person name="Kuo A."/>
            <person name="Thoen E."/>
            <person name="Andreopoulos B."/>
            <person name="Lu D."/>
            <person name="Skrede I."/>
            <person name="Drula E."/>
            <person name="Henrissat B."/>
            <person name="Morin E."/>
            <person name="Kohler A."/>
            <person name="Barry K."/>
            <person name="LaButti K."/>
            <person name="Morin E."/>
            <person name="Salamov A."/>
            <person name="Lipzen A."/>
            <person name="Mereny Z."/>
            <person name="Hegedus B."/>
            <person name="Baldrian P."/>
            <person name="Stursova M."/>
            <person name="Weitz H."/>
            <person name="Taylor A."/>
            <person name="Grigoriev I.V."/>
            <person name="Nagy L.G."/>
            <person name="Martin F."/>
            <person name="Kauserud H."/>
        </authorList>
    </citation>
    <scope>NUCLEOTIDE SEQUENCE</scope>
    <source>
        <strain evidence="1">CBHHK182m</strain>
    </source>
</reference>
<evidence type="ECO:0000313" key="2">
    <source>
        <dbReference type="Proteomes" id="UP001215598"/>
    </source>
</evidence>
<protein>
    <submittedName>
        <fullName evidence="1">Uncharacterized protein</fullName>
    </submittedName>
</protein>
<dbReference type="AlphaFoldDB" id="A0AAD7MXS0"/>
<gene>
    <name evidence="1" type="ORF">B0H16DRAFT_1695322</name>
</gene>
<dbReference type="EMBL" id="JARKIB010000120">
    <property type="protein sequence ID" value="KAJ7736683.1"/>
    <property type="molecule type" value="Genomic_DNA"/>
</dbReference>
<comment type="caution">
    <text evidence="1">The sequence shown here is derived from an EMBL/GenBank/DDBJ whole genome shotgun (WGS) entry which is preliminary data.</text>
</comment>
<organism evidence="1 2">
    <name type="scientific">Mycena metata</name>
    <dbReference type="NCBI Taxonomy" id="1033252"/>
    <lineage>
        <taxon>Eukaryota</taxon>
        <taxon>Fungi</taxon>
        <taxon>Dikarya</taxon>
        <taxon>Basidiomycota</taxon>
        <taxon>Agaricomycotina</taxon>
        <taxon>Agaricomycetes</taxon>
        <taxon>Agaricomycetidae</taxon>
        <taxon>Agaricales</taxon>
        <taxon>Marasmiineae</taxon>
        <taxon>Mycenaceae</taxon>
        <taxon>Mycena</taxon>
    </lineage>
</organism>
<evidence type="ECO:0000313" key="1">
    <source>
        <dbReference type="EMBL" id="KAJ7736683.1"/>
    </source>
</evidence>
<accession>A0AAD7MXS0</accession>
<sequence length="208" mass="24153">MVKGFGKGQNFERDPQRPLQRPLKGLWLTKAFTLWANTGTMYLEREGWVFLEDSKWGDKLAQLGEQDHYLRTLTHWGDQQLVPKWEKPMKRTCFSGKLVDSRNRVGVTCMLLDRAGDSEEAPTATAHRISMCNVPPYIFAQTVKSATIYVGNDSKYRVVRRQVEFIILWKCVLTQWVFGNQVQQAAGHKQNIGDSYEEYLRRNMFSEL</sequence>
<proteinExistence type="predicted"/>
<keyword evidence="2" id="KW-1185">Reference proteome</keyword>